<proteinExistence type="predicted"/>
<sequence length="50" mass="5544">MVILSDANSQASFDLKDPLPDEWNTGARSVVDTSVYQILQNTVTFTGRIE</sequence>
<dbReference type="RefSeq" id="WP_169714340.1">
    <property type="nucleotide sequence ID" value="NZ_MSSW01000002.1"/>
</dbReference>
<name>A0A3E0DYC0_9BACT</name>
<evidence type="ECO:0000313" key="2">
    <source>
        <dbReference type="Proteomes" id="UP000256405"/>
    </source>
</evidence>
<keyword evidence="2" id="KW-1185">Reference proteome</keyword>
<evidence type="ECO:0000313" key="1">
    <source>
        <dbReference type="EMBL" id="REG90951.1"/>
    </source>
</evidence>
<reference evidence="1 2" key="1">
    <citation type="submission" date="2018-08" db="EMBL/GenBank/DDBJ databases">
        <title>Genomic Encyclopedia of Archaeal and Bacterial Type Strains, Phase II (KMG-II): from individual species to whole genera.</title>
        <authorList>
            <person name="Goeker M."/>
        </authorList>
    </citation>
    <scope>NUCLEOTIDE SEQUENCE [LARGE SCALE GENOMIC DNA]</scope>
    <source>
        <strain evidence="1 2">DSM 15986</strain>
    </source>
</reference>
<dbReference type="Proteomes" id="UP000256405">
    <property type="component" value="Unassembled WGS sequence"/>
</dbReference>
<gene>
    <name evidence="1" type="ORF">C8N25_10559</name>
</gene>
<protein>
    <submittedName>
        <fullName evidence="1">Uncharacterized protein</fullName>
    </submittedName>
</protein>
<accession>A0A3E0DYC0</accession>
<organism evidence="1 2">
    <name type="scientific">Algoriphagus antarcticus</name>
    <dbReference type="NCBI Taxonomy" id="238540"/>
    <lineage>
        <taxon>Bacteria</taxon>
        <taxon>Pseudomonadati</taxon>
        <taxon>Bacteroidota</taxon>
        <taxon>Cytophagia</taxon>
        <taxon>Cytophagales</taxon>
        <taxon>Cyclobacteriaceae</taxon>
        <taxon>Algoriphagus</taxon>
    </lineage>
</organism>
<dbReference type="AlphaFoldDB" id="A0A3E0DYC0"/>
<dbReference type="EMBL" id="QUNF01000005">
    <property type="protein sequence ID" value="REG90951.1"/>
    <property type="molecule type" value="Genomic_DNA"/>
</dbReference>
<comment type="caution">
    <text evidence="1">The sequence shown here is derived from an EMBL/GenBank/DDBJ whole genome shotgun (WGS) entry which is preliminary data.</text>
</comment>